<organism evidence="1 2">
    <name type="scientific">Bacillus cereus</name>
    <dbReference type="NCBI Taxonomy" id="1396"/>
    <lineage>
        <taxon>Bacteria</taxon>
        <taxon>Bacillati</taxon>
        <taxon>Bacillota</taxon>
        <taxon>Bacilli</taxon>
        <taxon>Bacillales</taxon>
        <taxon>Bacillaceae</taxon>
        <taxon>Bacillus</taxon>
        <taxon>Bacillus cereus group</taxon>
    </lineage>
</organism>
<gene>
    <name evidence="1" type="ORF">CN980_32330</name>
</gene>
<dbReference type="AlphaFoldDB" id="A0A9X7C4H7"/>
<dbReference type="Proteomes" id="UP000223834">
    <property type="component" value="Unassembled WGS sequence"/>
</dbReference>
<evidence type="ECO:0000313" key="2">
    <source>
        <dbReference type="Proteomes" id="UP000223834"/>
    </source>
</evidence>
<dbReference type="EMBL" id="NUIQ01000445">
    <property type="protein sequence ID" value="PGO55338.1"/>
    <property type="molecule type" value="Genomic_DNA"/>
</dbReference>
<accession>A0A9X7C4H7</accession>
<name>A0A9X7C4H7_BACCE</name>
<protein>
    <submittedName>
        <fullName evidence="1">Uncharacterized protein</fullName>
    </submittedName>
</protein>
<comment type="caution">
    <text evidence="1">The sequence shown here is derived from an EMBL/GenBank/DDBJ whole genome shotgun (WGS) entry which is preliminary data.</text>
</comment>
<evidence type="ECO:0000313" key="1">
    <source>
        <dbReference type="EMBL" id="PGO55338.1"/>
    </source>
</evidence>
<proteinExistence type="predicted"/>
<feature type="non-terminal residue" evidence="1">
    <location>
        <position position="87"/>
    </location>
</feature>
<sequence length="87" mass="10382">MRIQEVFFSCTTIRVHFTQTDLHFDVADKDGFDQEFYQTRIEELRSDIRVVAFKKFCSNEPKPDDVDSFKERYETDILPNNLFAAHK</sequence>
<reference evidence="1 2" key="1">
    <citation type="submission" date="2017-09" db="EMBL/GenBank/DDBJ databases">
        <title>Large-scale bioinformatics analysis of Bacillus genomes uncovers conserved roles of natural products in bacterial physiology.</title>
        <authorList>
            <consortium name="Agbiome Team Llc"/>
            <person name="Bleich R.M."/>
            <person name="Grubbs K.J."/>
            <person name="Santa Maria K.C."/>
            <person name="Allen S.E."/>
            <person name="Farag S."/>
            <person name="Shank E.A."/>
            <person name="Bowers A."/>
        </authorList>
    </citation>
    <scope>NUCLEOTIDE SEQUENCE [LARGE SCALE GENOMIC DNA]</scope>
    <source>
        <strain evidence="1 2">AFS049141</strain>
    </source>
</reference>